<feature type="region of interest" description="Disordered" evidence="1">
    <location>
        <begin position="158"/>
        <end position="190"/>
    </location>
</feature>
<dbReference type="AlphaFoldDB" id="A0A6A5YAD4"/>
<proteinExistence type="predicted"/>
<protein>
    <submittedName>
        <fullName evidence="2">Uncharacterized protein</fullName>
    </submittedName>
</protein>
<gene>
    <name evidence="2" type="ORF">BU24DRAFT_471314</name>
</gene>
<evidence type="ECO:0000313" key="2">
    <source>
        <dbReference type="EMBL" id="KAF2022186.1"/>
    </source>
</evidence>
<name>A0A6A5YAD4_9PLEO</name>
<evidence type="ECO:0000256" key="1">
    <source>
        <dbReference type="SAM" id="MobiDB-lite"/>
    </source>
</evidence>
<reference evidence="2" key="1">
    <citation type="journal article" date="2020" name="Stud. Mycol.">
        <title>101 Dothideomycetes genomes: a test case for predicting lifestyles and emergence of pathogens.</title>
        <authorList>
            <person name="Haridas S."/>
            <person name="Albert R."/>
            <person name="Binder M."/>
            <person name="Bloem J."/>
            <person name="Labutti K."/>
            <person name="Salamov A."/>
            <person name="Andreopoulos B."/>
            <person name="Baker S."/>
            <person name="Barry K."/>
            <person name="Bills G."/>
            <person name="Bluhm B."/>
            <person name="Cannon C."/>
            <person name="Castanera R."/>
            <person name="Culley D."/>
            <person name="Daum C."/>
            <person name="Ezra D."/>
            <person name="Gonzalez J."/>
            <person name="Henrissat B."/>
            <person name="Kuo A."/>
            <person name="Liang C."/>
            <person name="Lipzen A."/>
            <person name="Lutzoni F."/>
            <person name="Magnuson J."/>
            <person name="Mondo S."/>
            <person name="Nolan M."/>
            <person name="Ohm R."/>
            <person name="Pangilinan J."/>
            <person name="Park H.-J."/>
            <person name="Ramirez L."/>
            <person name="Alfaro M."/>
            <person name="Sun H."/>
            <person name="Tritt A."/>
            <person name="Yoshinaga Y."/>
            <person name="Zwiers L.-H."/>
            <person name="Turgeon B."/>
            <person name="Goodwin S."/>
            <person name="Spatafora J."/>
            <person name="Crous P."/>
            <person name="Grigoriev I."/>
        </authorList>
    </citation>
    <scope>NUCLEOTIDE SEQUENCE</scope>
    <source>
        <strain evidence="2">CBS 175.79</strain>
    </source>
</reference>
<organism evidence="2 3">
    <name type="scientific">Aaosphaeria arxii CBS 175.79</name>
    <dbReference type="NCBI Taxonomy" id="1450172"/>
    <lineage>
        <taxon>Eukaryota</taxon>
        <taxon>Fungi</taxon>
        <taxon>Dikarya</taxon>
        <taxon>Ascomycota</taxon>
        <taxon>Pezizomycotina</taxon>
        <taxon>Dothideomycetes</taxon>
        <taxon>Pleosporomycetidae</taxon>
        <taxon>Pleosporales</taxon>
        <taxon>Pleosporales incertae sedis</taxon>
        <taxon>Aaosphaeria</taxon>
    </lineage>
</organism>
<accession>A0A6A5YAD4</accession>
<evidence type="ECO:0000313" key="3">
    <source>
        <dbReference type="Proteomes" id="UP000799778"/>
    </source>
</evidence>
<dbReference type="RefSeq" id="XP_033390525.1">
    <property type="nucleotide sequence ID" value="XM_033532685.1"/>
</dbReference>
<keyword evidence="3" id="KW-1185">Reference proteome</keyword>
<sequence>MITMEPDYFRCTLEEVSSLIEELEGEWNSHLRERRTNIEKQEALGQELTEYYANCQDLENEIQWLHEVKRRRSQQAEHCEREKRQHIQENWSHADKMVKLEDDIKFLHAYRRTLFGGESFSLVLDEETAYEEWTRRANPKERNRVSMEELANSMRALRESSRKNGTSAGNNEEVPGGDDETTSPDVPAQDDNLLKAEGRSIVHGVNEGHLVDRKAYAQIHPALQLPSPDAAASLEEKLHHSPFFH</sequence>
<dbReference type="Proteomes" id="UP000799778">
    <property type="component" value="Unassembled WGS sequence"/>
</dbReference>
<dbReference type="GeneID" id="54290082"/>
<dbReference type="EMBL" id="ML978066">
    <property type="protein sequence ID" value="KAF2022186.1"/>
    <property type="molecule type" value="Genomic_DNA"/>
</dbReference>